<comment type="similarity">
    <text evidence="11 12">Belongs to the TonB-dependent receptor family.</text>
</comment>
<keyword evidence="2 11" id="KW-0813">Transport</keyword>
<feature type="domain" description="TonB-dependent receptor plug" evidence="14">
    <location>
        <begin position="30"/>
        <end position="137"/>
    </location>
</feature>
<evidence type="ECO:0000256" key="10">
    <source>
        <dbReference type="ARBA" id="ARBA00023237"/>
    </source>
</evidence>
<keyword evidence="16" id="KW-1185">Reference proteome</keyword>
<dbReference type="InterPro" id="IPR000531">
    <property type="entry name" value="Beta-barrel_TonB"/>
</dbReference>
<dbReference type="InterPro" id="IPR039426">
    <property type="entry name" value="TonB-dep_rcpt-like"/>
</dbReference>
<evidence type="ECO:0000256" key="6">
    <source>
        <dbReference type="ARBA" id="ARBA00023004"/>
    </source>
</evidence>
<organism evidence="15 16">
    <name type="scientific">Zhongshania borealis</name>
    <dbReference type="NCBI Taxonomy" id="889488"/>
    <lineage>
        <taxon>Bacteria</taxon>
        <taxon>Pseudomonadati</taxon>
        <taxon>Pseudomonadota</taxon>
        <taxon>Gammaproteobacteria</taxon>
        <taxon>Cellvibrionales</taxon>
        <taxon>Spongiibacteraceae</taxon>
        <taxon>Zhongshania</taxon>
    </lineage>
</organism>
<reference evidence="16" key="1">
    <citation type="journal article" date="2019" name="Int. J. Syst. Evol. Microbiol.">
        <title>The Global Catalogue of Microorganisms (GCM) 10K type strain sequencing project: providing services to taxonomists for standard genome sequencing and annotation.</title>
        <authorList>
            <consortium name="The Broad Institute Genomics Platform"/>
            <consortium name="The Broad Institute Genome Sequencing Center for Infectious Disease"/>
            <person name="Wu L."/>
            <person name="Ma J."/>
        </authorList>
    </citation>
    <scope>NUCLEOTIDE SEQUENCE [LARGE SCALE GENOMIC DNA]</scope>
    <source>
        <strain evidence="16">JCM 17304</strain>
    </source>
</reference>
<keyword evidence="3 11" id="KW-1134">Transmembrane beta strand</keyword>
<keyword evidence="5 11" id="KW-0812">Transmembrane</keyword>
<comment type="subcellular location">
    <subcellularLocation>
        <location evidence="1 11">Cell outer membrane</location>
        <topology evidence="1 11">Multi-pass membrane protein</topology>
    </subcellularLocation>
</comment>
<evidence type="ECO:0000256" key="8">
    <source>
        <dbReference type="ARBA" id="ARBA00023077"/>
    </source>
</evidence>
<evidence type="ECO:0000256" key="2">
    <source>
        <dbReference type="ARBA" id="ARBA00022448"/>
    </source>
</evidence>
<proteinExistence type="inferred from homology"/>
<dbReference type="Pfam" id="PF07715">
    <property type="entry name" value="Plug"/>
    <property type="match status" value="1"/>
</dbReference>
<dbReference type="PANTHER" id="PTHR32552:SF81">
    <property type="entry name" value="TONB-DEPENDENT OUTER MEMBRANE RECEPTOR"/>
    <property type="match status" value="1"/>
</dbReference>
<keyword evidence="4" id="KW-0410">Iron transport</keyword>
<evidence type="ECO:0000259" key="13">
    <source>
        <dbReference type="Pfam" id="PF00593"/>
    </source>
</evidence>
<keyword evidence="9 11" id="KW-0472">Membrane</keyword>
<evidence type="ECO:0000313" key="15">
    <source>
        <dbReference type="EMBL" id="GAA4104125.1"/>
    </source>
</evidence>
<keyword evidence="15" id="KW-0675">Receptor</keyword>
<evidence type="ECO:0000256" key="11">
    <source>
        <dbReference type="PROSITE-ProRule" id="PRU01360"/>
    </source>
</evidence>
<dbReference type="Gene3D" id="2.40.170.20">
    <property type="entry name" value="TonB-dependent receptor, beta-barrel domain"/>
    <property type="match status" value="1"/>
</dbReference>
<evidence type="ECO:0000256" key="12">
    <source>
        <dbReference type="RuleBase" id="RU003357"/>
    </source>
</evidence>
<evidence type="ECO:0000259" key="14">
    <source>
        <dbReference type="Pfam" id="PF07715"/>
    </source>
</evidence>
<evidence type="ECO:0000256" key="3">
    <source>
        <dbReference type="ARBA" id="ARBA00022452"/>
    </source>
</evidence>
<dbReference type="PANTHER" id="PTHR32552">
    <property type="entry name" value="FERRICHROME IRON RECEPTOR-RELATED"/>
    <property type="match status" value="1"/>
</dbReference>
<gene>
    <name evidence="15" type="ORF">GCM10022414_32860</name>
</gene>
<keyword evidence="6" id="KW-0408">Iron</keyword>
<evidence type="ECO:0000256" key="4">
    <source>
        <dbReference type="ARBA" id="ARBA00022496"/>
    </source>
</evidence>
<accession>A0ABP7X424</accession>
<evidence type="ECO:0000256" key="7">
    <source>
        <dbReference type="ARBA" id="ARBA00023065"/>
    </source>
</evidence>
<keyword evidence="10 11" id="KW-0998">Cell outer membrane</keyword>
<feature type="domain" description="TonB-dependent receptor-like beta-barrel" evidence="13">
    <location>
        <begin position="282"/>
        <end position="781"/>
    </location>
</feature>
<dbReference type="SUPFAM" id="SSF56935">
    <property type="entry name" value="Porins"/>
    <property type="match status" value="1"/>
</dbReference>
<dbReference type="InterPro" id="IPR036942">
    <property type="entry name" value="Beta-barrel_TonB_sf"/>
</dbReference>
<dbReference type="Proteomes" id="UP001500392">
    <property type="component" value="Unassembled WGS sequence"/>
</dbReference>
<comment type="caution">
    <text evidence="15">The sequence shown here is derived from an EMBL/GenBank/DDBJ whole genome shotgun (WGS) entry which is preliminary data.</text>
</comment>
<evidence type="ECO:0000256" key="5">
    <source>
        <dbReference type="ARBA" id="ARBA00022692"/>
    </source>
</evidence>
<evidence type="ECO:0000313" key="16">
    <source>
        <dbReference type="Proteomes" id="UP001500392"/>
    </source>
</evidence>
<dbReference type="EMBL" id="BAABDM010000009">
    <property type="protein sequence ID" value="GAA4104125.1"/>
    <property type="molecule type" value="Genomic_DNA"/>
</dbReference>
<dbReference type="InterPro" id="IPR012910">
    <property type="entry name" value="Plug_dom"/>
</dbReference>
<sequence>MPTLAAAQSKRKISALEEVVVTARKRSESQQDVPLAVTAVSSEEMASQNISTIADIARIAPGLDQREGRKQGAFAIRGVGQVRLTDLQSDPGVAVYLDGMFLARNDSQLVDTVAIQSVQVLRGPQGTLFGKNSVGGAILVTTKDPSDEFAIGLSSKLDSLGQRDARISIDIPLVDDRLFSKWTFGSIRSDGYAEDVDTGKELGDDDRLLAALQVLWNVNDDMELKGLAYFNKQEENIPPYYCEQITLSSSLSYARTPGRPEAYHEACSNAEKLIGTGKIQTENFGNKFSSRDALFGVSLTWDLPMGTFKSITSYALKGDNNNDYDIDATDLLIVRNTEFTREQLKRQGIYDKDGSRYTLGNELQFSGSALTDRLQYTVGVFASWESMDNQIAGQALTRESWVGFESLPGLPSLSDICTLGGLLGEKCLYVRGINTSTLSSFDNTSYAAFSQVLFDITPTLHITGGLRYSYEKREMLLEEFGSQSVPPPIPGVLPWPEFIANELPITVMTETQFNMLEGIENPLSRGPKKTGEVTFERLSPMMSLSLDVSEHFSWEQIDALMAYVTFSEGFKSGGLNVVLGDIEPYDPEYVISTEVGVKIDALQRRMRLNLALYNSDYKDVQILVTKASSLGAPQNITNNAGLAKMQGAEMELTWLLSDAWMLRASGNYIDARILEYDDEVLDPVSAEPIAIDRSGEPFPYIPRYVYSLSANYSLRTNAGDFDFVLSRNTRSDQFMGSDAAAGLPQFRAQATIDGVTTWSGRATWIPWNDQGLRISLFGNNLADEEYVASGSATYSGFGTNAITLGKVRHIGLELNYEFH</sequence>
<evidence type="ECO:0000256" key="1">
    <source>
        <dbReference type="ARBA" id="ARBA00004571"/>
    </source>
</evidence>
<evidence type="ECO:0000256" key="9">
    <source>
        <dbReference type="ARBA" id="ARBA00023136"/>
    </source>
</evidence>
<keyword evidence="8 12" id="KW-0798">TonB box</keyword>
<dbReference type="PROSITE" id="PS52016">
    <property type="entry name" value="TONB_DEPENDENT_REC_3"/>
    <property type="match status" value="1"/>
</dbReference>
<name>A0ABP7X424_9GAMM</name>
<protein>
    <submittedName>
        <fullName evidence="15">TonB-dependent receptor</fullName>
    </submittedName>
</protein>
<dbReference type="Pfam" id="PF00593">
    <property type="entry name" value="TonB_dep_Rec_b-barrel"/>
    <property type="match status" value="1"/>
</dbReference>
<keyword evidence="7" id="KW-0406">Ion transport</keyword>